<dbReference type="RefSeq" id="WP_362049332.1">
    <property type="nucleotide sequence ID" value="NZ_JBEXVS010000018.1"/>
</dbReference>
<evidence type="ECO:0000313" key="1">
    <source>
        <dbReference type="EMBL" id="MFF0002805.1"/>
    </source>
</evidence>
<comment type="caution">
    <text evidence="1">The sequence shown here is derived from an EMBL/GenBank/DDBJ whole genome shotgun (WGS) entry which is preliminary data.</text>
</comment>
<gene>
    <name evidence="1" type="ORF">ACFYQT_04990</name>
</gene>
<proteinExistence type="predicted"/>
<evidence type="ECO:0000313" key="2">
    <source>
        <dbReference type="Proteomes" id="UP001601422"/>
    </source>
</evidence>
<evidence type="ECO:0008006" key="3">
    <source>
        <dbReference type="Google" id="ProtNLM"/>
    </source>
</evidence>
<dbReference type="EMBL" id="JBIAJP010000001">
    <property type="protein sequence ID" value="MFF0002805.1"/>
    <property type="molecule type" value="Genomic_DNA"/>
</dbReference>
<keyword evidence="2" id="KW-1185">Reference proteome</keyword>
<dbReference type="Proteomes" id="UP001601422">
    <property type="component" value="Unassembled WGS sequence"/>
</dbReference>
<accession>A0ABW6MP42</accession>
<name>A0ABW6MP42_9ACTN</name>
<sequence>MYQQQAPVRSTRRGPSRAPRLRAVTAAGVLVVLPLVTACGGGDDAGGAGGGKAAPSVTAAPAAGVVAPAKVEVIAGLTGCKAKIRIDADELRQGLCHTKKADYLITTFPEEKFKETWLEEARVYGGKYLVGTRWVVSVKPALLESFRAKLGGTIMELRGIGPKPGGR</sequence>
<reference evidence="1 2" key="1">
    <citation type="submission" date="2024-10" db="EMBL/GenBank/DDBJ databases">
        <title>The Natural Products Discovery Center: Release of the First 8490 Sequenced Strains for Exploring Actinobacteria Biosynthetic Diversity.</title>
        <authorList>
            <person name="Kalkreuter E."/>
            <person name="Kautsar S.A."/>
            <person name="Yang D."/>
            <person name="Bader C.D."/>
            <person name="Teijaro C.N."/>
            <person name="Fluegel L."/>
            <person name="Davis C.M."/>
            <person name="Simpson J.R."/>
            <person name="Lauterbach L."/>
            <person name="Steele A.D."/>
            <person name="Gui C."/>
            <person name="Meng S."/>
            <person name="Li G."/>
            <person name="Viehrig K."/>
            <person name="Ye F."/>
            <person name="Su P."/>
            <person name="Kiefer A.F."/>
            <person name="Nichols A."/>
            <person name="Cepeda A.J."/>
            <person name="Yan W."/>
            <person name="Fan B."/>
            <person name="Jiang Y."/>
            <person name="Adhikari A."/>
            <person name="Zheng C.-J."/>
            <person name="Schuster L."/>
            <person name="Cowan T.M."/>
            <person name="Smanski M.J."/>
            <person name="Chevrette M.G."/>
            <person name="De Carvalho L.P.S."/>
            <person name="Shen B."/>
        </authorList>
    </citation>
    <scope>NUCLEOTIDE SEQUENCE [LARGE SCALE GENOMIC DNA]</scope>
    <source>
        <strain evidence="1 2">NPDC005497</strain>
    </source>
</reference>
<protein>
    <recommendedName>
        <fullName evidence="3">Lipoprotein</fullName>
    </recommendedName>
</protein>
<organism evidence="1 2">
    <name type="scientific">Streptomyces tibetensis</name>
    <dbReference type="NCBI Taxonomy" id="2382123"/>
    <lineage>
        <taxon>Bacteria</taxon>
        <taxon>Bacillati</taxon>
        <taxon>Actinomycetota</taxon>
        <taxon>Actinomycetes</taxon>
        <taxon>Kitasatosporales</taxon>
        <taxon>Streptomycetaceae</taxon>
        <taxon>Streptomyces</taxon>
    </lineage>
</organism>